<evidence type="ECO:0000313" key="1">
    <source>
        <dbReference type="EMBL" id="KAL2748602.1"/>
    </source>
</evidence>
<dbReference type="AlphaFoldDB" id="A0ABD2CTZ8"/>
<sequence>RVLGELRCVLVEIRSKTELEWPPRNFLSSLVEVQNTTELVTVRVGRRPVFVVVSRIRVSPFRNLNLKQNKSYRKLEKMCENKYIYINSSLLLVENVYWENCDAYSSKFEARLN</sequence>
<accession>A0ABD2CTZ8</accession>
<feature type="non-terminal residue" evidence="1">
    <location>
        <position position="1"/>
    </location>
</feature>
<protein>
    <submittedName>
        <fullName evidence="1">Uncharacterized protein</fullName>
    </submittedName>
</protein>
<evidence type="ECO:0000313" key="2">
    <source>
        <dbReference type="Proteomes" id="UP001607303"/>
    </source>
</evidence>
<gene>
    <name evidence="1" type="ORF">V1477_003245</name>
</gene>
<dbReference type="EMBL" id="JAYRBN010000031">
    <property type="protein sequence ID" value="KAL2748602.1"/>
    <property type="molecule type" value="Genomic_DNA"/>
</dbReference>
<reference evidence="1 2" key="1">
    <citation type="journal article" date="2024" name="Ann. Entomol. Soc. Am.">
        <title>Genomic analyses of the southern and eastern yellowjacket wasps (Hymenoptera: Vespidae) reveal evolutionary signatures of social life.</title>
        <authorList>
            <person name="Catto M.A."/>
            <person name="Caine P.B."/>
            <person name="Orr S.E."/>
            <person name="Hunt B.G."/>
            <person name="Goodisman M.A.D."/>
        </authorList>
    </citation>
    <scope>NUCLEOTIDE SEQUENCE [LARGE SCALE GENOMIC DNA]</scope>
    <source>
        <strain evidence="1">232</strain>
        <tissue evidence="1">Head and thorax</tissue>
    </source>
</reference>
<keyword evidence="2" id="KW-1185">Reference proteome</keyword>
<proteinExistence type="predicted"/>
<comment type="caution">
    <text evidence="1">The sequence shown here is derived from an EMBL/GenBank/DDBJ whole genome shotgun (WGS) entry which is preliminary data.</text>
</comment>
<name>A0ABD2CTZ8_VESMC</name>
<dbReference type="Proteomes" id="UP001607303">
    <property type="component" value="Unassembled WGS sequence"/>
</dbReference>
<organism evidence="1 2">
    <name type="scientific">Vespula maculifrons</name>
    <name type="common">Eastern yellow jacket</name>
    <name type="synonym">Wasp</name>
    <dbReference type="NCBI Taxonomy" id="7453"/>
    <lineage>
        <taxon>Eukaryota</taxon>
        <taxon>Metazoa</taxon>
        <taxon>Ecdysozoa</taxon>
        <taxon>Arthropoda</taxon>
        <taxon>Hexapoda</taxon>
        <taxon>Insecta</taxon>
        <taxon>Pterygota</taxon>
        <taxon>Neoptera</taxon>
        <taxon>Endopterygota</taxon>
        <taxon>Hymenoptera</taxon>
        <taxon>Apocrita</taxon>
        <taxon>Aculeata</taxon>
        <taxon>Vespoidea</taxon>
        <taxon>Vespidae</taxon>
        <taxon>Vespinae</taxon>
        <taxon>Vespula</taxon>
    </lineage>
</organism>